<evidence type="ECO:0000259" key="2">
    <source>
        <dbReference type="Pfam" id="PF04326"/>
    </source>
</evidence>
<dbReference type="InterPro" id="IPR036388">
    <property type="entry name" value="WH-like_DNA-bd_sf"/>
</dbReference>
<dbReference type="PANTHER" id="PTHR30595:SF6">
    <property type="entry name" value="SCHLAFEN ALBA-2 DOMAIN-CONTAINING PROTEIN"/>
    <property type="match status" value="1"/>
</dbReference>
<dbReference type="SUPFAM" id="SSF46785">
    <property type="entry name" value="Winged helix' DNA-binding domain"/>
    <property type="match status" value="1"/>
</dbReference>
<gene>
    <name evidence="3" type="ORF">FOE78_02160</name>
</gene>
<dbReference type="InterPro" id="IPR038475">
    <property type="entry name" value="RecG_C_sf"/>
</dbReference>
<dbReference type="AlphaFoldDB" id="A0A516PUS7"/>
<dbReference type="InterPro" id="IPR038461">
    <property type="entry name" value="Schlafen_AlbA_2_dom_sf"/>
</dbReference>
<dbReference type="InterPro" id="IPR007421">
    <property type="entry name" value="Schlafen_AlbA_2_dom"/>
</dbReference>
<sequence>MDTAVLLERLRRIGSELPWAEIKAAAHGLPKNAVETVSAFANGSGGTLILGIDEHQDFAPVEGFDPLAARDALADACANKIEPPCRADVVLEEHDGHPIVRLDVPELDPVAKPCFVVARGAYGGSFIRGGDGDRRLTHYEVTQLLSNRSQPTHDRDSVPGATLDDLDQELVRTYLARVRRRSPRLGQVADDRLLIRLGVASLDEKGEPHPTLAGLLCLGEYPQQFYPQLFVSFVVLPTTRMGETDPAGRRFLDNATIDGPIPAVVADVIAMAIRNMRVGAIISGIGREDRYDYPLDVIRELVVNAIMHRDYSPDARGAQIQIELYPDRLVIKNPGGLYGPITIGDLGSEDHQSTSRNQTLAAILADVELPGSRGETLCENRGTGLLSVMAELRRVGMSPPDFHIEPGHISVTVPQHALLSPETVDWIGSLGQSGLTDAQHLALAMMRNSGVATNATLQAWGVDRVTAGEALRELVARGIALRSGGRRYASYRLAEDALPIAMPSPPSTPTSSGTPGVEADLSAIVEAIRAGHTSSRAIQDQLGISQSTASRRLGELMKRGRVRSVHPKRSSRQEYRLIEPEEK</sequence>
<dbReference type="OrthoDB" id="9805115at2"/>
<name>A0A516PUS7_9ACTN</name>
<evidence type="ECO:0000256" key="1">
    <source>
        <dbReference type="SAM" id="MobiDB-lite"/>
    </source>
</evidence>
<dbReference type="RefSeq" id="WP_143984867.1">
    <property type="nucleotide sequence ID" value="NZ_CP041692.1"/>
</dbReference>
<dbReference type="PANTHER" id="PTHR30595">
    <property type="entry name" value="GLPR-RELATED TRANSCRIPTIONAL REPRESSOR"/>
    <property type="match status" value="1"/>
</dbReference>
<keyword evidence="4" id="KW-1185">Reference proteome</keyword>
<feature type="region of interest" description="Disordered" evidence="1">
    <location>
        <begin position="560"/>
        <end position="583"/>
    </location>
</feature>
<feature type="compositionally biased region" description="Basic and acidic residues" evidence="1">
    <location>
        <begin position="571"/>
        <end position="583"/>
    </location>
</feature>
<dbReference type="CDD" id="cd00090">
    <property type="entry name" value="HTH_ARSR"/>
    <property type="match status" value="1"/>
</dbReference>
<evidence type="ECO:0000313" key="4">
    <source>
        <dbReference type="Proteomes" id="UP000319263"/>
    </source>
</evidence>
<dbReference type="Pfam" id="PF13749">
    <property type="entry name" value="HATPase_c_4"/>
    <property type="match status" value="1"/>
</dbReference>
<dbReference type="Pfam" id="PF04326">
    <property type="entry name" value="SLFN_AlbA_2"/>
    <property type="match status" value="1"/>
</dbReference>
<feature type="compositionally biased region" description="Basic residues" evidence="1">
    <location>
        <begin position="560"/>
        <end position="570"/>
    </location>
</feature>
<dbReference type="Pfam" id="PF13412">
    <property type="entry name" value="HTH_24"/>
    <property type="match status" value="1"/>
</dbReference>
<dbReference type="InterPro" id="IPR036390">
    <property type="entry name" value="WH_DNA-bd_sf"/>
</dbReference>
<reference evidence="3 4" key="1">
    <citation type="submission" date="2019-07" db="EMBL/GenBank/DDBJ databases">
        <title>Microlunatus dokdonensis sp. nov. isolated from the rhizospheric soil of the wild plant Elymus tsukushiensis.</title>
        <authorList>
            <person name="Ghim S.-Y."/>
            <person name="Hwang Y.-J."/>
            <person name="Son J.-S."/>
            <person name="Shin J.-H."/>
        </authorList>
    </citation>
    <scope>NUCLEOTIDE SEQUENCE [LARGE SCALE GENOMIC DNA]</scope>
    <source>
        <strain evidence="3 4">KUDC0627</strain>
    </source>
</reference>
<proteinExistence type="predicted"/>
<dbReference type="EMBL" id="CP041692">
    <property type="protein sequence ID" value="QDP94880.1"/>
    <property type="molecule type" value="Genomic_DNA"/>
</dbReference>
<accession>A0A516PUS7</accession>
<dbReference type="Gene3D" id="3.30.565.60">
    <property type="match status" value="1"/>
</dbReference>
<organism evidence="3 4">
    <name type="scientific">Microlunatus elymi</name>
    <dbReference type="NCBI Taxonomy" id="2596828"/>
    <lineage>
        <taxon>Bacteria</taxon>
        <taxon>Bacillati</taxon>
        <taxon>Actinomycetota</taxon>
        <taxon>Actinomycetes</taxon>
        <taxon>Propionibacteriales</taxon>
        <taxon>Propionibacteriaceae</taxon>
        <taxon>Microlunatus</taxon>
    </lineage>
</organism>
<dbReference type="KEGG" id="mik:FOE78_02160"/>
<evidence type="ECO:0000313" key="3">
    <source>
        <dbReference type="EMBL" id="QDP94880.1"/>
    </source>
</evidence>
<protein>
    <submittedName>
        <fullName evidence="3">Winged helix-turn-helix transcriptional regulator</fullName>
    </submittedName>
</protein>
<dbReference type="Gene3D" id="1.10.10.10">
    <property type="entry name" value="Winged helix-like DNA-binding domain superfamily/Winged helix DNA-binding domain"/>
    <property type="match status" value="1"/>
</dbReference>
<feature type="domain" description="Schlafen AlbA-2" evidence="2">
    <location>
        <begin position="21"/>
        <end position="136"/>
    </location>
</feature>
<dbReference type="InterPro" id="IPR011991">
    <property type="entry name" value="ArsR-like_HTH"/>
</dbReference>
<dbReference type="Gene3D" id="3.30.950.30">
    <property type="entry name" value="Schlafen, AAA domain"/>
    <property type="match status" value="1"/>
</dbReference>
<dbReference type="Proteomes" id="UP000319263">
    <property type="component" value="Chromosome"/>
</dbReference>